<evidence type="ECO:0000313" key="3">
    <source>
        <dbReference type="EMBL" id="MBB6452422.1"/>
    </source>
</evidence>
<evidence type="ECO:0000259" key="2">
    <source>
        <dbReference type="Pfam" id="PF12870"/>
    </source>
</evidence>
<dbReference type="Pfam" id="PF12870">
    <property type="entry name" value="DUF4878"/>
    <property type="match status" value="1"/>
</dbReference>
<keyword evidence="1" id="KW-0175">Coiled coil</keyword>
<dbReference type="PROSITE" id="PS51257">
    <property type="entry name" value="PROKAR_LIPOPROTEIN"/>
    <property type="match status" value="1"/>
</dbReference>
<name>A0A841Q225_9BACI</name>
<proteinExistence type="predicted"/>
<evidence type="ECO:0000313" key="4">
    <source>
        <dbReference type="Proteomes" id="UP000581688"/>
    </source>
</evidence>
<gene>
    <name evidence="3" type="ORF">HNQ94_000867</name>
</gene>
<dbReference type="EMBL" id="JACHGH010000002">
    <property type="protein sequence ID" value="MBB6452422.1"/>
    <property type="molecule type" value="Genomic_DNA"/>
</dbReference>
<comment type="caution">
    <text evidence="3">The sequence shown here is derived from an EMBL/GenBank/DDBJ whole genome shotgun (WGS) entry which is preliminary data.</text>
</comment>
<dbReference type="Proteomes" id="UP000581688">
    <property type="component" value="Unassembled WGS sequence"/>
</dbReference>
<dbReference type="SUPFAM" id="SSF140423">
    <property type="entry name" value="MW0975(SA0943)-like"/>
    <property type="match status" value="1"/>
</dbReference>
<dbReference type="InterPro" id="IPR019454">
    <property type="entry name" value="Lipoprot_YkyA-like"/>
</dbReference>
<dbReference type="Gene3D" id="1.20.120.570">
    <property type="entry name" value="YkyA-like"/>
    <property type="match status" value="1"/>
</dbReference>
<dbReference type="AlphaFoldDB" id="A0A841Q225"/>
<protein>
    <recommendedName>
        <fullName evidence="2">DUF4878 domain-containing protein</fullName>
    </recommendedName>
</protein>
<feature type="coiled-coil region" evidence="1">
    <location>
        <begin position="263"/>
        <end position="300"/>
    </location>
</feature>
<evidence type="ECO:0000256" key="1">
    <source>
        <dbReference type="SAM" id="Coils"/>
    </source>
</evidence>
<dbReference type="InterPro" id="IPR024267">
    <property type="entry name" value="DUF4878"/>
</dbReference>
<dbReference type="RefSeq" id="WP_174494919.1">
    <property type="nucleotide sequence ID" value="NZ_CADDWK010000002.1"/>
</dbReference>
<sequence length="333" mass="38394">MLKKILTFLVVVSGLLFGCSSEEKTLEKTPGRTVETFYMAANAGEYERAEGYLSEEAMNQFEMLGMSTQDGMSDITKNGTIKSIDITDELIGDRRSTVDFTITFEDNTAVVSSVNLTKEEGKWKIGKDIVPDDTSENQEGENDIAGMMYGHLEEALSLEEPFAEQQQHLLELEQQESELYNEIINLGMDKFEQIQEKANDAITLVNQRTTSIQQEMESIDAAKEEFEKIAPMIQHLENSEAKEKAQEMYDVMQERYVAYIQLYEAYMKSLEQDENLYEMLKQENTTEQELEDQIDQVNISYNKINECNILFNQKTDQYNDLKREFYELTKPSL</sequence>
<feature type="domain" description="DUF4878" evidence="2">
    <location>
        <begin position="27"/>
        <end position="125"/>
    </location>
</feature>
<reference evidence="3 4" key="1">
    <citation type="submission" date="2020-08" db="EMBL/GenBank/DDBJ databases">
        <title>Genomic Encyclopedia of Type Strains, Phase IV (KMG-IV): sequencing the most valuable type-strain genomes for metagenomic binning, comparative biology and taxonomic classification.</title>
        <authorList>
            <person name="Goeker M."/>
        </authorList>
    </citation>
    <scope>NUCLEOTIDE SEQUENCE [LARGE SCALE GENOMIC DNA]</scope>
    <source>
        <strain evidence="3 4">DSM 19612</strain>
    </source>
</reference>
<organism evidence="3 4">
    <name type="scientific">Salirhabdus euzebyi</name>
    <dbReference type="NCBI Taxonomy" id="394506"/>
    <lineage>
        <taxon>Bacteria</taxon>
        <taxon>Bacillati</taxon>
        <taxon>Bacillota</taxon>
        <taxon>Bacilli</taxon>
        <taxon>Bacillales</taxon>
        <taxon>Bacillaceae</taxon>
        <taxon>Salirhabdus</taxon>
    </lineage>
</organism>
<dbReference type="Gene3D" id="3.10.450.50">
    <property type="match status" value="1"/>
</dbReference>
<dbReference type="Pfam" id="PF10368">
    <property type="entry name" value="YkyA"/>
    <property type="match status" value="1"/>
</dbReference>
<dbReference type="InterPro" id="IPR036785">
    <property type="entry name" value="YkyA-like_sf"/>
</dbReference>
<accession>A0A841Q225</accession>
<keyword evidence="4" id="KW-1185">Reference proteome</keyword>